<evidence type="ECO:0000313" key="5">
    <source>
        <dbReference type="Proteomes" id="UP000037179"/>
    </source>
</evidence>
<dbReference type="KEGG" id="nsr:NS506_02401"/>
<dbReference type="GeneID" id="93373137"/>
<dbReference type="Proteomes" id="UP000180166">
    <property type="component" value="Chromosome"/>
</dbReference>
<evidence type="ECO:0000313" key="4">
    <source>
        <dbReference type="EMBL" id="GAP28104.1"/>
    </source>
</evidence>
<dbReference type="Gene3D" id="2.40.160.210">
    <property type="entry name" value="Acyl-CoA thioesterase, double hotdog domain"/>
    <property type="match status" value="1"/>
</dbReference>
<dbReference type="InterPro" id="IPR049450">
    <property type="entry name" value="ACOT8-like_C"/>
</dbReference>
<dbReference type="Pfam" id="PF20789">
    <property type="entry name" value="4HBT_3C"/>
    <property type="match status" value="1"/>
</dbReference>
<feature type="domain" description="Acyl-CoA thioesterase-like N-terminal HotDog" evidence="1">
    <location>
        <begin position="26"/>
        <end position="99"/>
    </location>
</feature>
<proteinExistence type="predicted"/>
<sequence length="275" mass="29363">MVAFFTEANGRYTAAPMAVSAWSDAQLAGTAVCGLLAHQLETHSPGPGFLPARFTVDMFRPVLNEPIELVSAIVRDGNRIRVADASIIQRGEVRARASVHYLAVADEPPGEVWQPTLDYLPVPDQRLDGPHGSPPLFKSGIHDWTHDFASGVNPHRKSAWNNVPCLIEGRPITPFERAAFVGDTANLVCNWGTQGVGYINSDVTLTLTRLPEAPEVGLVAQNHIAANGIAVATAVLYDRSGPLGTTTITALANAMRLIDMAEFAAARAIPGSNGR</sequence>
<keyword evidence="5" id="KW-1185">Reference proteome</keyword>
<dbReference type="Pfam" id="PF13622">
    <property type="entry name" value="4HBT_3"/>
    <property type="match status" value="1"/>
</dbReference>
<dbReference type="EMBL" id="BBYQ01000028">
    <property type="protein sequence ID" value="GAP28104.1"/>
    <property type="molecule type" value="Genomic_DNA"/>
</dbReference>
<dbReference type="Proteomes" id="UP000037179">
    <property type="component" value="Unassembled WGS sequence"/>
</dbReference>
<evidence type="ECO:0008006" key="7">
    <source>
        <dbReference type="Google" id="ProtNLM"/>
    </source>
</evidence>
<dbReference type="AlphaFoldDB" id="A0ABC9YRL6"/>
<feature type="domain" description="Acyl-CoA thioesterase-like C-terminal" evidence="2">
    <location>
        <begin position="150"/>
        <end position="247"/>
    </location>
</feature>
<evidence type="ECO:0000259" key="1">
    <source>
        <dbReference type="Pfam" id="PF13622"/>
    </source>
</evidence>
<dbReference type="InterPro" id="IPR029069">
    <property type="entry name" value="HotDog_dom_sf"/>
</dbReference>
<gene>
    <name evidence="3" type="ORF">NS506_02401</name>
    <name evidence="4" type="ORF">NSK11_contig00028-0017</name>
</gene>
<evidence type="ECO:0000259" key="2">
    <source>
        <dbReference type="Pfam" id="PF20789"/>
    </source>
</evidence>
<dbReference type="RefSeq" id="WP_045436938.1">
    <property type="nucleotide sequence ID" value="NZ_AP028459.1"/>
</dbReference>
<evidence type="ECO:0000313" key="6">
    <source>
        <dbReference type="Proteomes" id="UP000180166"/>
    </source>
</evidence>
<dbReference type="SUPFAM" id="SSF54637">
    <property type="entry name" value="Thioesterase/thiol ester dehydrase-isomerase"/>
    <property type="match status" value="1"/>
</dbReference>
<protein>
    <recommendedName>
        <fullName evidence="7">Thioesterase family protein</fullName>
    </recommendedName>
</protein>
<name>A0ABC9YRL6_9NOCA</name>
<reference evidence="3 6" key="3">
    <citation type="submission" date="2016-10" db="EMBL/GenBank/DDBJ databases">
        <title>Genome sequence of Nocardia seriolae strain EM150506, isolated from Anguila japonica.</title>
        <authorList>
            <person name="Han H.-J."/>
        </authorList>
    </citation>
    <scope>NUCLEOTIDE SEQUENCE [LARGE SCALE GENOMIC DNA]</scope>
    <source>
        <strain evidence="3 6">EM150506</strain>
    </source>
</reference>
<dbReference type="InterPro" id="IPR049449">
    <property type="entry name" value="TesB_ACOT8-like_N"/>
</dbReference>
<reference evidence="5" key="1">
    <citation type="submission" date="2015-07" db="EMBL/GenBank/DDBJ databases">
        <title>Nocardia seriolae U-1 whole genome shotgun sequence.</title>
        <authorList>
            <person name="Imajoh M."/>
            <person name="Fukumoto Y."/>
            <person name="Sukeda M."/>
            <person name="Yamane J."/>
            <person name="Yamasaki K."/>
            <person name="Shimizu M."/>
            <person name="Ohnishi K."/>
            <person name="Oshima S."/>
        </authorList>
    </citation>
    <scope>NUCLEOTIDE SEQUENCE [LARGE SCALE GENOMIC DNA]</scope>
    <source>
        <strain evidence="5">U-1</strain>
    </source>
</reference>
<reference evidence="4 5" key="2">
    <citation type="journal article" date="2016" name="Genome Announc.">
        <title>Draft Genome Sequence of Erythromycin- and Oxytetracycline-Sensitive Nocardia seriolae Strain U-1 (NBRC 110359).</title>
        <authorList>
            <person name="Imajoh M."/>
            <person name="Sukeda M."/>
            <person name="Shimizu M."/>
            <person name="Yamane J."/>
            <person name="Ohnishi K."/>
            <person name="Oshima S."/>
        </authorList>
    </citation>
    <scope>NUCLEOTIDE SEQUENCE [LARGE SCALE GENOMIC DNA]</scope>
    <source>
        <strain evidence="4 5">U-1</strain>
    </source>
</reference>
<dbReference type="InterPro" id="IPR042171">
    <property type="entry name" value="Acyl-CoA_hotdog"/>
</dbReference>
<dbReference type="EMBL" id="CP017839">
    <property type="protein sequence ID" value="APA96466.1"/>
    <property type="molecule type" value="Genomic_DNA"/>
</dbReference>
<accession>A0ABC9YRL6</accession>
<evidence type="ECO:0000313" key="3">
    <source>
        <dbReference type="EMBL" id="APA96466.1"/>
    </source>
</evidence>
<organism evidence="4 5">
    <name type="scientific">Nocardia seriolae</name>
    <dbReference type="NCBI Taxonomy" id="37332"/>
    <lineage>
        <taxon>Bacteria</taxon>
        <taxon>Bacillati</taxon>
        <taxon>Actinomycetota</taxon>
        <taxon>Actinomycetes</taxon>
        <taxon>Mycobacteriales</taxon>
        <taxon>Nocardiaceae</taxon>
        <taxon>Nocardia</taxon>
    </lineage>
</organism>